<dbReference type="SUPFAM" id="SSF160191">
    <property type="entry name" value="YcgL-like"/>
    <property type="match status" value="1"/>
</dbReference>
<dbReference type="Proteomes" id="UP000092247">
    <property type="component" value="Unassembled WGS sequence"/>
</dbReference>
<accession>A0A1B8HPN1</accession>
<dbReference type="Gene3D" id="3.10.510.20">
    <property type="entry name" value="YcgL domain"/>
    <property type="match status" value="1"/>
</dbReference>
<dbReference type="EMBL" id="LZEY01000006">
    <property type="protein sequence ID" value="OBU12351.1"/>
    <property type="molecule type" value="Genomic_DNA"/>
</dbReference>
<evidence type="ECO:0000256" key="1">
    <source>
        <dbReference type="HAMAP-Rule" id="MF_01866"/>
    </source>
</evidence>
<dbReference type="PANTHER" id="PTHR38109">
    <property type="entry name" value="PROTEIN YCGL"/>
    <property type="match status" value="1"/>
</dbReference>
<feature type="domain" description="YcgL" evidence="2">
    <location>
        <begin position="1"/>
        <end position="85"/>
    </location>
</feature>
<evidence type="ECO:0000259" key="2">
    <source>
        <dbReference type="PROSITE" id="PS51648"/>
    </source>
</evidence>
<name>A0A1B8HPN1_9GAMM</name>
<dbReference type="OrthoDB" id="7062382at2"/>
<proteinExistence type="inferred from homology"/>
<comment type="caution">
    <text evidence="3">The sequence shown here is derived from an EMBL/GenBank/DDBJ whole genome shotgun (WGS) entry which is preliminary data.</text>
</comment>
<dbReference type="InterPro" id="IPR027354">
    <property type="entry name" value="YcgL_dom"/>
</dbReference>
<dbReference type="AlphaFoldDB" id="A0A1B8HPN1"/>
<dbReference type="Pfam" id="PF05166">
    <property type="entry name" value="YcgL"/>
    <property type="match status" value="1"/>
</dbReference>
<evidence type="ECO:0000313" key="3">
    <source>
        <dbReference type="EMBL" id="OBU11288.1"/>
    </source>
</evidence>
<protein>
    <recommendedName>
        <fullName evidence="1">YcgL domain-containing protein AYY17_00590</fullName>
    </recommendedName>
</protein>
<dbReference type="EMBL" id="LZEX01000001">
    <property type="protein sequence ID" value="OBU11288.1"/>
    <property type="molecule type" value="Genomic_DNA"/>
</dbReference>
<sequence>MLCAIYRSPNRDHTYLYIEKRDDFSRVPEELMKSFGTPAFSMLINLANRDKLANADIEKVKQALTESGYYLQFPPPAENLLTEYRDLLNIQDKSE</sequence>
<dbReference type="HAMAP" id="MF_01866">
    <property type="entry name" value="UPF0745"/>
    <property type="match status" value="1"/>
</dbReference>
<reference evidence="6" key="1">
    <citation type="submission" date="2016-06" db="EMBL/GenBank/DDBJ databases">
        <authorList>
            <person name="Butler K."/>
        </authorList>
    </citation>
    <scope>NUCLEOTIDE SEQUENCE [LARGE SCALE GENOMIC DNA]</scope>
    <source>
        <strain evidence="6">GCSL-Mp20</strain>
    </source>
</reference>
<dbReference type="InterPro" id="IPR038068">
    <property type="entry name" value="YcgL-like_sf"/>
</dbReference>
<dbReference type="PROSITE" id="PS51648">
    <property type="entry name" value="YCGL"/>
    <property type="match status" value="1"/>
</dbReference>
<keyword evidence="6" id="KW-1185">Reference proteome</keyword>
<dbReference type="RefSeq" id="WP_067399855.1">
    <property type="nucleotide sequence ID" value="NZ_LZEX01000001.1"/>
</dbReference>
<dbReference type="STRING" id="368603.AYY16_04415"/>
<evidence type="ECO:0000313" key="4">
    <source>
        <dbReference type="EMBL" id="OBU12351.1"/>
    </source>
</evidence>
<evidence type="ECO:0000313" key="5">
    <source>
        <dbReference type="Proteomes" id="UP000092247"/>
    </source>
</evidence>
<dbReference type="Proteomes" id="UP000092377">
    <property type="component" value="Unassembled WGS sequence"/>
</dbReference>
<reference evidence="3 5" key="2">
    <citation type="submission" date="2016-06" db="EMBL/GenBank/DDBJ databases">
        <authorList>
            <person name="Kjaerup R.B."/>
            <person name="Dalgaard T.S."/>
            <person name="Juul-Madsen H.R."/>
        </authorList>
    </citation>
    <scope>NUCLEOTIDE SEQUENCE [LARGE SCALE GENOMIC DNA]</scope>
    <source>
        <strain evidence="4">GCSL-Mp20</strain>
        <strain evidence="3 5">GCSL-Mp3</strain>
    </source>
</reference>
<gene>
    <name evidence="3" type="ORF">AYY17_00590</name>
    <name evidence="4" type="ORF">AYY18_15600</name>
</gene>
<evidence type="ECO:0000313" key="6">
    <source>
        <dbReference type="Proteomes" id="UP000092377"/>
    </source>
</evidence>
<organism evidence="3 5">
    <name type="scientific">Morganella psychrotolerans</name>
    <dbReference type="NCBI Taxonomy" id="368603"/>
    <lineage>
        <taxon>Bacteria</taxon>
        <taxon>Pseudomonadati</taxon>
        <taxon>Pseudomonadota</taxon>
        <taxon>Gammaproteobacteria</taxon>
        <taxon>Enterobacterales</taxon>
        <taxon>Morganellaceae</taxon>
        <taxon>Morganella</taxon>
    </lineage>
</organism>
<dbReference type="PANTHER" id="PTHR38109:SF1">
    <property type="entry name" value="PROTEIN YCGL"/>
    <property type="match status" value="1"/>
</dbReference>